<dbReference type="PANTHER" id="PTHR28657:SF5">
    <property type="entry name" value="INDOLEAMINE 2,3-DIOXYGENASE"/>
    <property type="match status" value="1"/>
</dbReference>
<dbReference type="Gene3D" id="1.20.58.480">
    <property type="match status" value="1"/>
</dbReference>
<gene>
    <name evidence="3" type="ORF">E0D97_10785</name>
</gene>
<keyword evidence="2" id="KW-0408">Iron</keyword>
<dbReference type="PANTHER" id="PTHR28657">
    <property type="entry name" value="INDOLEAMINE 2,3-DIOXYGENASE"/>
    <property type="match status" value="1"/>
</dbReference>
<dbReference type="Pfam" id="PF01231">
    <property type="entry name" value="IDO"/>
    <property type="match status" value="1"/>
</dbReference>
<dbReference type="OrthoDB" id="505370at2"/>
<evidence type="ECO:0000256" key="1">
    <source>
        <dbReference type="ARBA" id="ARBA00022723"/>
    </source>
</evidence>
<dbReference type="AlphaFoldDB" id="A0A4R0PBA3"/>
<sequence>MGTLDIRLFGMDPARGFLGAPGLAETPLPEVCEAVVEAGQVLPDLLVSDQLRARLAALPDPVSDSLLREAPEDKLRALMVRYSFLVQAYVWADAEDPAHALPASLAVPIWRLAGRLGRKPLLLYAGYVLDNWAMIDEAGPSELGNIRMVQKFLAGKDEAWFVLVHVAIEAEAGRALGLFDPIVEAARDGDATRLETLFADMDRIWTEINSIFDRMPEACDPYIYFNRVRPYIHGWKDNPALPGGIVYEGVHESGGRPMAFRGQTGSQSSIVPAMDALLQIGHEDDPLKAFLDDLHAYRPPEHRRFIETARAVSTVREAVMTARSAPLTEGYNQIVRQVVRFRTRHLEYAASYIHKQSRTGSGNDTEVGTGGTPFMKYLKKHRDESEKHLLATGTQ</sequence>
<proteinExistence type="predicted"/>
<dbReference type="EMBL" id="SJST01000003">
    <property type="protein sequence ID" value="TCD14532.1"/>
    <property type="molecule type" value="Genomic_DNA"/>
</dbReference>
<name>A0A4R0PBA3_9HYPH</name>
<dbReference type="GO" id="GO:0046872">
    <property type="term" value="F:metal ion binding"/>
    <property type="evidence" value="ECO:0007669"/>
    <property type="project" value="UniProtKB-KW"/>
</dbReference>
<organism evidence="3 4">
    <name type="scientific">Oricola cellulosilytica</name>
    <dbReference type="NCBI Taxonomy" id="1429082"/>
    <lineage>
        <taxon>Bacteria</taxon>
        <taxon>Pseudomonadati</taxon>
        <taxon>Pseudomonadota</taxon>
        <taxon>Alphaproteobacteria</taxon>
        <taxon>Hyphomicrobiales</taxon>
        <taxon>Ahrensiaceae</taxon>
        <taxon>Oricola</taxon>
    </lineage>
</organism>
<dbReference type="GO" id="GO:0020037">
    <property type="term" value="F:heme binding"/>
    <property type="evidence" value="ECO:0007669"/>
    <property type="project" value="InterPro"/>
</dbReference>
<protein>
    <submittedName>
        <fullName evidence="3">Indoleamine 2,3-dioxygenase</fullName>
    </submittedName>
</protein>
<evidence type="ECO:0000256" key="2">
    <source>
        <dbReference type="ARBA" id="ARBA00023004"/>
    </source>
</evidence>
<dbReference type="GO" id="GO:0019441">
    <property type="term" value="P:L-tryptophan catabolic process to kynurenine"/>
    <property type="evidence" value="ECO:0007669"/>
    <property type="project" value="InterPro"/>
</dbReference>
<evidence type="ECO:0000313" key="3">
    <source>
        <dbReference type="EMBL" id="TCD14532.1"/>
    </source>
</evidence>
<keyword evidence="3" id="KW-0223">Dioxygenase</keyword>
<dbReference type="InterPro" id="IPR000898">
    <property type="entry name" value="Indolamine_dOase"/>
</dbReference>
<dbReference type="Proteomes" id="UP000291301">
    <property type="component" value="Unassembled WGS sequence"/>
</dbReference>
<keyword evidence="3" id="KW-0560">Oxidoreductase</keyword>
<dbReference type="SUPFAM" id="SSF140959">
    <property type="entry name" value="Indolic compounds 2,3-dioxygenase-like"/>
    <property type="match status" value="1"/>
</dbReference>
<keyword evidence="4" id="KW-1185">Reference proteome</keyword>
<evidence type="ECO:0000313" key="4">
    <source>
        <dbReference type="Proteomes" id="UP000291301"/>
    </source>
</evidence>
<dbReference type="InterPro" id="IPR037217">
    <property type="entry name" value="Trp/Indoleamine_2_3_dOase-like"/>
</dbReference>
<dbReference type="GO" id="GO:0051213">
    <property type="term" value="F:dioxygenase activity"/>
    <property type="evidence" value="ECO:0007669"/>
    <property type="project" value="UniProtKB-KW"/>
</dbReference>
<comment type="caution">
    <text evidence="3">The sequence shown here is derived from an EMBL/GenBank/DDBJ whole genome shotgun (WGS) entry which is preliminary data.</text>
</comment>
<accession>A0A4R0PBA3</accession>
<keyword evidence="1" id="KW-0479">Metal-binding</keyword>
<dbReference type="RefSeq" id="WP_131568654.1">
    <property type="nucleotide sequence ID" value="NZ_JAINFK010000009.1"/>
</dbReference>
<reference evidence="3 4" key="1">
    <citation type="journal article" date="2015" name="Antonie Van Leeuwenhoek">
        <title>Oricola cellulosilytica gen. nov., sp. nov., a cellulose-degrading bacterium of the family Phyllobacteriaceae isolated from surface seashore water, and emended descriptions of Mesorhizobium loti and Phyllobacterium myrsinacearum.</title>
        <authorList>
            <person name="Hameed A."/>
            <person name="Shahina M."/>
            <person name="Lai W.A."/>
            <person name="Lin S.Y."/>
            <person name="Young L.S."/>
            <person name="Liu Y.C."/>
            <person name="Hsu Y.H."/>
            <person name="Young C.C."/>
        </authorList>
    </citation>
    <scope>NUCLEOTIDE SEQUENCE [LARGE SCALE GENOMIC DNA]</scope>
    <source>
        <strain evidence="3 4">KCTC 52183</strain>
    </source>
</reference>